<accession>A0ABS9JHL1</accession>
<comment type="caution">
    <text evidence="1">The sequence shown here is derived from an EMBL/GenBank/DDBJ whole genome shotgun (WGS) entry which is preliminary data.</text>
</comment>
<dbReference type="Proteomes" id="UP001299012">
    <property type="component" value="Unassembled WGS sequence"/>
</dbReference>
<protein>
    <submittedName>
        <fullName evidence="1">Uncharacterized protein</fullName>
    </submittedName>
</protein>
<proteinExistence type="predicted"/>
<dbReference type="RefSeq" id="WP_086697422.1">
    <property type="nucleotide sequence ID" value="NZ_JAKKZF010000062.1"/>
</dbReference>
<organism evidence="1 2">
    <name type="scientific">Streptomyces tricolor</name>
    <dbReference type="NCBI Taxonomy" id="68277"/>
    <lineage>
        <taxon>Bacteria</taxon>
        <taxon>Bacillati</taxon>
        <taxon>Actinomycetota</taxon>
        <taxon>Actinomycetes</taxon>
        <taxon>Kitasatosporales</taxon>
        <taxon>Streptomycetaceae</taxon>
        <taxon>Streptomyces</taxon>
        <taxon>Streptomyces violaceoruber group</taxon>
    </lineage>
</organism>
<sequence length="62" mass="7031">MTELRIPADDFQVGDLVHTGNGQPVRVRRIVRDKAGRLLVNPGDHDELDGWVWEHATVTRNT</sequence>
<dbReference type="EMBL" id="JAKKZF010000062">
    <property type="protein sequence ID" value="MCG0065022.1"/>
    <property type="molecule type" value="Genomic_DNA"/>
</dbReference>
<evidence type="ECO:0000313" key="2">
    <source>
        <dbReference type="Proteomes" id="UP001299012"/>
    </source>
</evidence>
<gene>
    <name evidence="1" type="ORF">L0F81_17255</name>
</gene>
<evidence type="ECO:0000313" key="1">
    <source>
        <dbReference type="EMBL" id="MCG0065022.1"/>
    </source>
</evidence>
<keyword evidence="2" id="KW-1185">Reference proteome</keyword>
<reference evidence="1 2" key="1">
    <citation type="submission" date="2022-01" db="EMBL/GenBank/DDBJ databases">
        <title>Draft Genome Sequences of Seven Type Strains of the Genus Streptomyces.</title>
        <authorList>
            <person name="Aziz S."/>
            <person name="Coretto E."/>
            <person name="Chronakova A."/>
            <person name="Sproer C."/>
            <person name="Huber K."/>
            <person name="Nouioui I."/>
            <person name="Gross H."/>
        </authorList>
    </citation>
    <scope>NUCLEOTIDE SEQUENCE [LARGE SCALE GENOMIC DNA]</scope>
    <source>
        <strain evidence="1 2">DSM 41685</strain>
    </source>
</reference>
<name>A0ABS9JHL1_9ACTN</name>